<accession>A0A813GEB1</accession>
<organism evidence="1 2">
    <name type="scientific">Polarella glacialis</name>
    <name type="common">Dinoflagellate</name>
    <dbReference type="NCBI Taxonomy" id="89957"/>
    <lineage>
        <taxon>Eukaryota</taxon>
        <taxon>Sar</taxon>
        <taxon>Alveolata</taxon>
        <taxon>Dinophyceae</taxon>
        <taxon>Suessiales</taxon>
        <taxon>Suessiaceae</taxon>
        <taxon>Polarella</taxon>
    </lineage>
</organism>
<gene>
    <name evidence="1" type="ORF">PGLA1383_LOCUS40740</name>
</gene>
<sequence length="125" mass="13423">MGTLPSVPGSGRSGEQEELAQLIRARLRVTQRAQELSDECAGNNLSKECTGMDLIQRIEEKFSAMRYEEEVEYALSAGFAESSPQISELLSSLTVSISLAHTSGSLLARARFISSLLCCGLLPGA</sequence>
<dbReference type="EMBL" id="CAJNNV010028180">
    <property type="protein sequence ID" value="CAE8623476.1"/>
    <property type="molecule type" value="Genomic_DNA"/>
</dbReference>
<dbReference type="Proteomes" id="UP000654075">
    <property type="component" value="Unassembled WGS sequence"/>
</dbReference>
<name>A0A813GEB1_POLGL</name>
<comment type="caution">
    <text evidence="1">The sequence shown here is derived from an EMBL/GenBank/DDBJ whole genome shotgun (WGS) entry which is preliminary data.</text>
</comment>
<keyword evidence="2" id="KW-1185">Reference proteome</keyword>
<evidence type="ECO:0000313" key="2">
    <source>
        <dbReference type="Proteomes" id="UP000654075"/>
    </source>
</evidence>
<reference evidence="1" key="1">
    <citation type="submission" date="2021-02" db="EMBL/GenBank/DDBJ databases">
        <authorList>
            <person name="Dougan E. K."/>
            <person name="Rhodes N."/>
            <person name="Thang M."/>
            <person name="Chan C."/>
        </authorList>
    </citation>
    <scope>NUCLEOTIDE SEQUENCE</scope>
</reference>
<dbReference type="AlphaFoldDB" id="A0A813GEB1"/>
<protein>
    <submittedName>
        <fullName evidence="1">Uncharacterized protein</fullName>
    </submittedName>
</protein>
<evidence type="ECO:0000313" key="1">
    <source>
        <dbReference type="EMBL" id="CAE8623476.1"/>
    </source>
</evidence>
<proteinExistence type="predicted"/>